<name>C7R4R3_JONDD</name>
<reference evidence="1 2" key="1">
    <citation type="journal article" date="2009" name="Stand. Genomic Sci.">
        <title>Complete genome sequence of Jonesia denitrificans type strain (Prevot 55134).</title>
        <authorList>
            <person name="Pukall R."/>
            <person name="Gehrich-Schroter G."/>
            <person name="Lapidus A."/>
            <person name="Nolan M."/>
            <person name="Glavina Del Rio T."/>
            <person name="Lucas S."/>
            <person name="Chen F."/>
            <person name="Tice H."/>
            <person name="Pitluck S."/>
            <person name="Cheng J.F."/>
            <person name="Copeland A."/>
            <person name="Saunders E."/>
            <person name="Brettin T."/>
            <person name="Detter J.C."/>
            <person name="Bruce D."/>
            <person name="Goodwin L."/>
            <person name="Pati A."/>
            <person name="Ivanova N."/>
            <person name="Mavromatis K."/>
            <person name="Ovchinnikova G."/>
            <person name="Chen A."/>
            <person name="Palaniappan K."/>
            <person name="Land M."/>
            <person name="Hauser L."/>
            <person name="Chang Y.J."/>
            <person name="Jeffries C.D."/>
            <person name="Chain P."/>
            <person name="Goker M."/>
            <person name="Bristow J."/>
            <person name="Eisen J.A."/>
            <person name="Markowitz V."/>
            <person name="Hugenholtz P."/>
            <person name="Kyrpides N.C."/>
            <person name="Klenk H.P."/>
            <person name="Han C."/>
        </authorList>
    </citation>
    <scope>NUCLEOTIDE SEQUENCE [LARGE SCALE GENOMIC DNA]</scope>
    <source>
        <strain evidence="2">ATCC 14870 / DSM 20603 / BCRC 15368 / CIP 55.134 / JCM 11481 / NBRC 15587 / NCTC 10816 / Prevot 55134</strain>
    </source>
</reference>
<dbReference type="KEGG" id="jde:Jden_0007"/>
<gene>
    <name evidence="1" type="ordered locus">Jden_0007</name>
</gene>
<evidence type="ECO:0000313" key="1">
    <source>
        <dbReference type="EMBL" id="ACV07686.1"/>
    </source>
</evidence>
<keyword evidence="2" id="KW-1185">Reference proteome</keyword>
<accession>C7R4R3</accession>
<evidence type="ECO:0000313" key="2">
    <source>
        <dbReference type="Proteomes" id="UP000000628"/>
    </source>
</evidence>
<dbReference type="HOGENOM" id="CLU_2935368_0_0_11"/>
<sequence>MAVVAVAVAGDFFAGAGLLPVDVVAAVGFFPGVVPAFAPATPVAAEPFDATGITGSPALG</sequence>
<dbReference type="AlphaFoldDB" id="C7R4R3"/>
<organism evidence="1 2">
    <name type="scientific">Jonesia denitrificans (strain ATCC 14870 / DSM 20603 / BCRC 15368 / CIP 55.134 / JCM 11481 / NBRC 15587 / NCTC 10816 / Prevot 55134)</name>
    <name type="common">Listeria denitrificans</name>
    <dbReference type="NCBI Taxonomy" id="471856"/>
    <lineage>
        <taxon>Bacteria</taxon>
        <taxon>Bacillati</taxon>
        <taxon>Actinomycetota</taxon>
        <taxon>Actinomycetes</taxon>
        <taxon>Micrococcales</taxon>
        <taxon>Jonesiaceae</taxon>
        <taxon>Jonesia</taxon>
    </lineage>
</organism>
<dbReference type="RefSeq" id="WP_012805791.1">
    <property type="nucleotide sequence ID" value="NC_013174.1"/>
</dbReference>
<dbReference type="Proteomes" id="UP000000628">
    <property type="component" value="Chromosome"/>
</dbReference>
<proteinExistence type="predicted"/>
<protein>
    <submittedName>
        <fullName evidence="1">Uncharacterized protein</fullName>
    </submittedName>
</protein>
<dbReference type="EMBL" id="CP001706">
    <property type="protein sequence ID" value="ACV07686.1"/>
    <property type="molecule type" value="Genomic_DNA"/>
</dbReference>